<comment type="caution">
    <text evidence="2">The sequence shown here is derived from an EMBL/GenBank/DDBJ whole genome shotgun (WGS) entry which is preliminary data.</text>
</comment>
<accession>A0A7J0BH30</accession>
<feature type="compositionally biased region" description="Basic and acidic residues" evidence="1">
    <location>
        <begin position="10"/>
        <end position="22"/>
    </location>
</feature>
<evidence type="ECO:0000313" key="2">
    <source>
        <dbReference type="EMBL" id="GFM32405.1"/>
    </source>
</evidence>
<evidence type="ECO:0000313" key="3">
    <source>
        <dbReference type="Proteomes" id="UP000503840"/>
    </source>
</evidence>
<organism evidence="2 3">
    <name type="scientific">Desulfovibrio subterraneus</name>
    <dbReference type="NCBI Taxonomy" id="2718620"/>
    <lineage>
        <taxon>Bacteria</taxon>
        <taxon>Pseudomonadati</taxon>
        <taxon>Thermodesulfobacteriota</taxon>
        <taxon>Desulfovibrionia</taxon>
        <taxon>Desulfovibrionales</taxon>
        <taxon>Desulfovibrionaceae</taxon>
        <taxon>Desulfovibrio</taxon>
    </lineage>
</organism>
<dbReference type="AlphaFoldDB" id="A0A7J0BH30"/>
<feature type="region of interest" description="Disordered" evidence="1">
    <location>
        <begin position="1"/>
        <end position="25"/>
    </location>
</feature>
<evidence type="ECO:0000256" key="1">
    <source>
        <dbReference type="SAM" id="MobiDB-lite"/>
    </source>
</evidence>
<reference evidence="2 3" key="1">
    <citation type="submission" date="2020-05" db="EMBL/GenBank/DDBJ databases">
        <title>Draft genome sequence of Desulfovibrio sp. strain HN2T.</title>
        <authorList>
            <person name="Ueno A."/>
            <person name="Tamazawa S."/>
            <person name="Tamamura S."/>
            <person name="Murakami T."/>
            <person name="Kiyama T."/>
            <person name="Inomata H."/>
            <person name="Amano Y."/>
            <person name="Miyakawa K."/>
            <person name="Tamaki H."/>
            <person name="Naganuma T."/>
            <person name="Kaneko K."/>
        </authorList>
    </citation>
    <scope>NUCLEOTIDE SEQUENCE [LARGE SCALE GENOMIC DNA]</scope>
    <source>
        <strain evidence="2 3">HN2</strain>
    </source>
</reference>
<protein>
    <submittedName>
        <fullName evidence="2">Uncharacterized protein</fullName>
    </submittedName>
</protein>
<name>A0A7J0BH30_9BACT</name>
<dbReference type="Proteomes" id="UP000503840">
    <property type="component" value="Unassembled WGS sequence"/>
</dbReference>
<keyword evidence="3" id="KW-1185">Reference proteome</keyword>
<proteinExistence type="predicted"/>
<gene>
    <name evidence="2" type="ORF">DSM101010T_07700</name>
</gene>
<sequence length="68" mass="7552">MSSICPQKDAVPDKERPVHHAEMQTLSLSGTARKNPYGVSWRASYCMNPVPARGTLPLCMRLFTYAAL</sequence>
<dbReference type="EMBL" id="BLVO01000005">
    <property type="protein sequence ID" value="GFM32405.1"/>
    <property type="molecule type" value="Genomic_DNA"/>
</dbReference>